<sequence>MNKDTFFADESVTSFLHDFSKYLADLPIEIQEQHVLEIQSDLYENALGKLDEGIEPNFIPKQVVQEFLPPKQLAKEIAAEYADVTLSAQHSTNTFIKYYSSLSIGAFGALSVPIVLGFINVSACSPFLLAFMVSNIWFICRKNYWNQNLLSYFKKIISIGTSMYIALPFAFFAIRIIITKQIDMFSLYYLIGYLICSALYVFLLKKQYKKNMHHQYIGGF</sequence>
<keyword evidence="1" id="KW-0812">Transmembrane</keyword>
<name>A0AA44Q864_BACCE</name>
<organism evidence="2 3">
    <name type="scientific">Bacillus cereus</name>
    <dbReference type="NCBI Taxonomy" id="1396"/>
    <lineage>
        <taxon>Bacteria</taxon>
        <taxon>Bacillati</taxon>
        <taxon>Bacillota</taxon>
        <taxon>Bacilli</taxon>
        <taxon>Bacillales</taxon>
        <taxon>Bacillaceae</taxon>
        <taxon>Bacillus</taxon>
        <taxon>Bacillus cereus group</taxon>
    </lineage>
</organism>
<reference evidence="2 3" key="1">
    <citation type="submission" date="2017-09" db="EMBL/GenBank/DDBJ databases">
        <title>Large-scale bioinformatics analysis of Bacillus genomes uncovers conserved roles of natural products in bacterial physiology.</title>
        <authorList>
            <consortium name="Agbiome Team Llc"/>
            <person name="Bleich R.M."/>
            <person name="Grubbs K.J."/>
            <person name="Santa Maria K.C."/>
            <person name="Allen S.E."/>
            <person name="Farag S."/>
            <person name="Shank E.A."/>
            <person name="Bowers A."/>
        </authorList>
    </citation>
    <scope>NUCLEOTIDE SEQUENCE [LARGE SCALE GENOMIC DNA]</scope>
    <source>
        <strain evidence="2 3">AFS067272</strain>
    </source>
</reference>
<dbReference type="EMBL" id="NVBO01000194">
    <property type="protein sequence ID" value="PFR98719.1"/>
    <property type="molecule type" value="Genomic_DNA"/>
</dbReference>
<proteinExistence type="predicted"/>
<evidence type="ECO:0000256" key="1">
    <source>
        <dbReference type="SAM" id="Phobius"/>
    </source>
</evidence>
<dbReference type="RefSeq" id="WP_098522775.1">
    <property type="nucleotide sequence ID" value="NZ_NUYJ01000022.1"/>
</dbReference>
<feature type="transmembrane region" description="Helical" evidence="1">
    <location>
        <begin position="184"/>
        <end position="204"/>
    </location>
</feature>
<keyword evidence="1" id="KW-0472">Membrane</keyword>
<feature type="transmembrane region" description="Helical" evidence="1">
    <location>
        <begin position="125"/>
        <end position="144"/>
    </location>
</feature>
<evidence type="ECO:0000313" key="3">
    <source>
        <dbReference type="Proteomes" id="UP000226357"/>
    </source>
</evidence>
<evidence type="ECO:0000313" key="2">
    <source>
        <dbReference type="EMBL" id="PFR98719.1"/>
    </source>
</evidence>
<gene>
    <name evidence="2" type="ORF">COK38_18455</name>
</gene>
<protein>
    <submittedName>
        <fullName evidence="2">Uncharacterized protein</fullName>
    </submittedName>
</protein>
<feature type="transmembrane region" description="Helical" evidence="1">
    <location>
        <begin position="156"/>
        <end position="178"/>
    </location>
</feature>
<dbReference type="Proteomes" id="UP000226357">
    <property type="component" value="Unassembled WGS sequence"/>
</dbReference>
<keyword evidence="1" id="KW-1133">Transmembrane helix</keyword>
<accession>A0AA44Q864</accession>
<dbReference type="AlphaFoldDB" id="A0AA44Q864"/>
<comment type="caution">
    <text evidence="2">The sequence shown here is derived from an EMBL/GenBank/DDBJ whole genome shotgun (WGS) entry which is preliminary data.</text>
</comment>